<gene>
    <name evidence="1" type="ORF">BCV38_08590</name>
</gene>
<dbReference type="AlphaFoldDB" id="A0AA44VRY6"/>
<evidence type="ECO:0000313" key="2">
    <source>
        <dbReference type="Proteomes" id="UP000239763"/>
    </source>
</evidence>
<dbReference type="EMBL" id="MCSB01000024">
    <property type="protein sequence ID" value="PME27092.1"/>
    <property type="molecule type" value="Genomic_DNA"/>
</dbReference>
<dbReference type="SUPFAM" id="SSF46689">
    <property type="entry name" value="Homeodomain-like"/>
    <property type="match status" value="1"/>
</dbReference>
<dbReference type="RefSeq" id="WP_102300226.1">
    <property type="nucleotide sequence ID" value="NZ_JAAHTI010000001.1"/>
</dbReference>
<dbReference type="Proteomes" id="UP000239763">
    <property type="component" value="Unassembled WGS sequence"/>
</dbReference>
<keyword evidence="2" id="KW-1185">Reference proteome</keyword>
<comment type="caution">
    <text evidence="1">The sequence shown here is derived from an EMBL/GenBank/DDBJ whole genome shotgun (WGS) entry which is preliminary data.</text>
</comment>
<organism evidence="1 2">
    <name type="scientific">Vibrio lentus</name>
    <dbReference type="NCBI Taxonomy" id="136468"/>
    <lineage>
        <taxon>Bacteria</taxon>
        <taxon>Pseudomonadati</taxon>
        <taxon>Pseudomonadota</taxon>
        <taxon>Gammaproteobacteria</taxon>
        <taxon>Vibrionales</taxon>
        <taxon>Vibrionaceae</taxon>
        <taxon>Vibrio</taxon>
    </lineage>
</organism>
<reference evidence="1 2" key="1">
    <citation type="journal article" date="2018" name="Nature">
        <title>A major lineage of non-tailed dsDNA viruses as unrecognized killers of marine bacteria.</title>
        <authorList>
            <person name="Kauffman K.M."/>
            <person name="Hussain F.A."/>
            <person name="Yang J."/>
            <person name="Arevalo P."/>
            <person name="Brown J.M."/>
            <person name="Chang W.K."/>
            <person name="VanInsberghe D."/>
            <person name="Elsherbini J."/>
            <person name="Sharma R.S."/>
            <person name="Cutler M.B."/>
            <person name="Kelly L."/>
            <person name="Polz M.F."/>
        </authorList>
    </citation>
    <scope>NUCLEOTIDE SEQUENCE [LARGE SCALE GENOMIC DNA]</scope>
    <source>
        <strain evidence="1 2">10N.286.55.E1</strain>
    </source>
</reference>
<dbReference type="Gene3D" id="1.10.357.10">
    <property type="entry name" value="Tetracycline Repressor, domain 2"/>
    <property type="match status" value="1"/>
</dbReference>
<dbReference type="GeneID" id="69649054"/>
<protein>
    <submittedName>
        <fullName evidence="1">Uncharacterized protein</fullName>
    </submittedName>
</protein>
<accession>A0AA44VRY6</accession>
<name>A0AA44VRY6_9VIBR</name>
<dbReference type="InterPro" id="IPR009057">
    <property type="entry name" value="Homeodomain-like_sf"/>
</dbReference>
<evidence type="ECO:0000313" key="1">
    <source>
        <dbReference type="EMBL" id="PME27092.1"/>
    </source>
</evidence>
<sequence>MARISQEDKLRKQNELNQIVMDIFWEEGADAVTYAEVARRYETSKSAIQRYYTSQAGFLDFLKCGLVPIVEHRVDWRSENTIKESWFIALNDNVDPRFKKAVEFLMREALLYQPGQPLSKAFEIFRHRLKTSFTNEVDFYALIGKSYTILTGGFERYDQ</sequence>
<proteinExistence type="predicted"/>